<keyword evidence="7" id="KW-1185">Reference proteome</keyword>
<gene>
    <name evidence="6" type="primary">CECR2</name>
    <name evidence="6" type="ORF">BLAG_LOCUS15260</name>
</gene>
<feature type="region of interest" description="Disordered" evidence="4">
    <location>
        <begin position="740"/>
        <end position="1151"/>
    </location>
</feature>
<feature type="compositionally biased region" description="Pro residues" evidence="4">
    <location>
        <begin position="910"/>
        <end position="931"/>
    </location>
</feature>
<dbReference type="SUPFAM" id="SSF47370">
    <property type="entry name" value="Bromodomain"/>
    <property type="match status" value="1"/>
</dbReference>
<feature type="compositionally biased region" description="Acidic residues" evidence="4">
    <location>
        <begin position="593"/>
        <end position="607"/>
    </location>
</feature>
<feature type="compositionally biased region" description="Low complexity" evidence="4">
    <location>
        <begin position="1099"/>
        <end position="1111"/>
    </location>
</feature>
<feature type="region of interest" description="Disordered" evidence="4">
    <location>
        <begin position="1208"/>
        <end position="1270"/>
    </location>
</feature>
<dbReference type="SMART" id="SM00297">
    <property type="entry name" value="BROMO"/>
    <property type="match status" value="1"/>
</dbReference>
<dbReference type="Pfam" id="PF00439">
    <property type="entry name" value="Bromodomain"/>
    <property type="match status" value="1"/>
</dbReference>
<dbReference type="InterPro" id="IPR029614">
    <property type="entry name" value="CECR2"/>
</dbReference>
<evidence type="ECO:0000256" key="1">
    <source>
        <dbReference type="ARBA" id="ARBA00023117"/>
    </source>
</evidence>
<evidence type="ECO:0000313" key="6">
    <source>
        <dbReference type="EMBL" id="CAH1257271.1"/>
    </source>
</evidence>
<dbReference type="PANTHER" id="PTHR47092">
    <property type="entry name" value="CAT EYE SYNDROME CRITICAL REGION PROTEIN 2"/>
    <property type="match status" value="1"/>
</dbReference>
<feature type="compositionally biased region" description="Polar residues" evidence="4">
    <location>
        <begin position="1434"/>
        <end position="1454"/>
    </location>
</feature>
<dbReference type="GO" id="GO:0090537">
    <property type="term" value="C:CERF complex"/>
    <property type="evidence" value="ECO:0007669"/>
    <property type="project" value="InterPro"/>
</dbReference>
<dbReference type="GO" id="GO:0006338">
    <property type="term" value="P:chromatin remodeling"/>
    <property type="evidence" value="ECO:0007669"/>
    <property type="project" value="InterPro"/>
</dbReference>
<feature type="compositionally biased region" description="Pro residues" evidence="4">
    <location>
        <begin position="817"/>
        <end position="827"/>
    </location>
</feature>
<dbReference type="PROSITE" id="PS50014">
    <property type="entry name" value="BROMODOMAIN_2"/>
    <property type="match status" value="1"/>
</dbReference>
<feature type="region of interest" description="Disordered" evidence="4">
    <location>
        <begin position="1498"/>
        <end position="1545"/>
    </location>
</feature>
<dbReference type="OrthoDB" id="303107at2759"/>
<dbReference type="InterPro" id="IPR001487">
    <property type="entry name" value="Bromodomain"/>
</dbReference>
<feature type="compositionally biased region" description="Pro residues" evidence="4">
    <location>
        <begin position="797"/>
        <end position="808"/>
    </location>
</feature>
<organism evidence="6 7">
    <name type="scientific">Branchiostoma lanceolatum</name>
    <name type="common">Common lancelet</name>
    <name type="synonym">Amphioxus lanceolatum</name>
    <dbReference type="NCBI Taxonomy" id="7740"/>
    <lineage>
        <taxon>Eukaryota</taxon>
        <taxon>Metazoa</taxon>
        <taxon>Chordata</taxon>
        <taxon>Cephalochordata</taxon>
        <taxon>Leptocardii</taxon>
        <taxon>Amphioxiformes</taxon>
        <taxon>Branchiostomatidae</taxon>
        <taxon>Branchiostoma</taxon>
    </lineage>
</organism>
<evidence type="ECO:0000259" key="5">
    <source>
        <dbReference type="PROSITE" id="PS50014"/>
    </source>
</evidence>
<dbReference type="PANTHER" id="PTHR47092:SF1">
    <property type="entry name" value="CHROMATIN REMODELING REGULATOR CECR2"/>
    <property type="match status" value="1"/>
</dbReference>
<feature type="compositionally biased region" description="Polar residues" evidence="4">
    <location>
        <begin position="1065"/>
        <end position="1074"/>
    </location>
</feature>
<feature type="compositionally biased region" description="Pro residues" evidence="4">
    <location>
        <begin position="877"/>
        <end position="903"/>
    </location>
</feature>
<feature type="domain" description="Bromo" evidence="5">
    <location>
        <begin position="500"/>
        <end position="570"/>
    </location>
</feature>
<feature type="region of interest" description="Disordered" evidence="4">
    <location>
        <begin position="1377"/>
        <end position="1454"/>
    </location>
</feature>
<evidence type="ECO:0000256" key="2">
    <source>
        <dbReference type="PROSITE-ProRule" id="PRU00035"/>
    </source>
</evidence>
<feature type="compositionally biased region" description="Polar residues" evidence="4">
    <location>
        <begin position="974"/>
        <end position="996"/>
    </location>
</feature>
<feature type="compositionally biased region" description="Basic and acidic residues" evidence="4">
    <location>
        <begin position="1001"/>
        <end position="1021"/>
    </location>
</feature>
<protein>
    <submittedName>
        <fullName evidence="6">CECR2 protein</fullName>
    </submittedName>
</protein>
<dbReference type="CDD" id="cd05509">
    <property type="entry name" value="Bromo_gcn5_like"/>
    <property type="match status" value="1"/>
</dbReference>
<sequence length="1545" mass="171827">MAGSKDRNKKKEPSQLEKIRSWWEVPAIAHFCSLFRAAFNLSDFEIEELEEALLADDGTCDGETHVFLADLIARLLRGCYGRRDIGLDNFELWLVDIMKHRWEMEEGRPNPLQNKEFQDLSLRKKVEIIHALCDYRLDAEDVQDLLKGLEADSLRLEALGTDNNGASYWYFYGTRLYKEDPVVIAQDKADKKKQQDKKKRKKLKEKEKKKKQKGKGKDKTKNKVKHKKRKKDDSSDSDSEASDQEEQSKKKKRRKHNPTKDSASDASSEGEDNDVHGSGDEREFNERWSLICSTAEDWSDLAESFKGSRTQVERRLYKTLMEDFVPEIPEMIAAKDNIDTIYARWAGIAADTHDEKLQEKKLFDLAPRRASERIQVLRIKQEEDERLAAIALAEEQERQMKEEAELRKKLEEERKKDRERRAKLREEAMERAREAREKRARLREEKAWLLAQGKEIPPELLKSFEDSPQPVDTQDSSDADMFELDDDVYIAMYKVFDSVKAHEDAWPFAEPVDESYAPGYHDIIEHPMDLSTIEKKLNDKVYNKKEELVADFQLMFDNCLDYNGPNNEYTEMAQKLERLFKKNMRKEFPKEEADSDDEYQVGEDDIPVSEIKKKKKKPGEKGPSGQVVLYHNRDQESPPLGTEMDNSYNKVQPPFPYMPNEMQIHRMANGTVISQAPGGMNYPPGHPMARPGHPYMQPNGGPRPGMYPRPVQGYPPQHPGMAPDGRNALHEAFLRHRMGKEVGQRPPGPYDPNRPPNMPYSNGPGQGNPMYRMPPNMPPNGYPQQQGVPPYAANSPQVPPNQRPPNMPPYSGQQWMPPAPGQGPPNPHDQRNPMITQGQRPPQPGAGQPQPGYPMQQRYPQMIDLNQHSREWVNRPQAPPGAPHPGQPPQGPHQVPPQGPPPGALQGPHPSAPQGPPPGLPHPQMQGPPPMSQGNYMQQERRYSLVNPAAFGPQGQPLAPSSQPMAPYPPATLPHNSNNTTPPDATGDPSSRQTPEGQPGENKDETQSKSEDTGSESKDKATSVQGELSEPMTGSQQDNQQQLKSPPPEKKEGSTDSSGDKIEDSQASEASDITNKGEKAPMTGEPIKKDSPGLPQEGSAMATATSSTSTTPGVPTSHAAGTPLPPQHPQMQVPASGPAMPGVPVPRMPSHPMQRYQVPLHPHQIPPQYRMPPGSSAGHMPPGVGMHRMPMHHGMPMRSQMMGNPPHGMGSSPHMMSPQVPYHHPHMPQGQYGSMPQGQDGPAIPHPGVSQAHPGVPMGEGPSPSQPPRQESQLVKLLMSPRLPSAPRHLGMGPSQPHMPLYGSPGPYYGRHPEAGFANGVQSRLPFNTATSSAQPQTATPIHRVANPAMPGFSTPMSAATSTSTEATLSTVSVSSLIDGDDDIGFDDKPKPKPVEPAATEGDSRSSSPKEILDLDSQPKPKPAMSAAPPFPFHSQSGAMPQPINQSQASPHLVSQLQRGMNGQMMGSYPRPGMPMQGLPPNHPMYREMYAQQMYQEQQMKRPYPPHQYPAATQYADPKLTPQPTTMSYPAASYQQVRNGELPPQ</sequence>
<keyword evidence="3" id="KW-0175">Coiled coil</keyword>
<evidence type="ECO:0000313" key="7">
    <source>
        <dbReference type="Proteomes" id="UP000838412"/>
    </source>
</evidence>
<evidence type="ECO:0000256" key="4">
    <source>
        <dbReference type="SAM" id="MobiDB-lite"/>
    </source>
</evidence>
<feature type="compositionally biased region" description="Pro residues" evidence="4">
    <location>
        <begin position="746"/>
        <end position="758"/>
    </location>
</feature>
<dbReference type="InterPro" id="IPR036427">
    <property type="entry name" value="Bromodomain-like_sf"/>
</dbReference>
<dbReference type="PROSITE" id="PS00633">
    <property type="entry name" value="BROMODOMAIN_1"/>
    <property type="match status" value="1"/>
</dbReference>
<feature type="compositionally biased region" description="Polar residues" evidence="4">
    <location>
        <begin position="1522"/>
        <end position="1538"/>
    </location>
</feature>
<keyword evidence="1 2" id="KW-0103">Bromodomain</keyword>
<dbReference type="EMBL" id="OV696688">
    <property type="protein sequence ID" value="CAH1257271.1"/>
    <property type="molecule type" value="Genomic_DNA"/>
</dbReference>
<dbReference type="InterPro" id="IPR018359">
    <property type="entry name" value="Bromodomain_CS"/>
</dbReference>
<name>A0A8J9ZNQ8_BRALA</name>
<reference evidence="6" key="1">
    <citation type="submission" date="2022-01" db="EMBL/GenBank/DDBJ databases">
        <authorList>
            <person name="Braso-Vives M."/>
        </authorList>
    </citation>
    <scope>NUCLEOTIDE SEQUENCE</scope>
</reference>
<feature type="compositionally biased region" description="Basic residues" evidence="4">
    <location>
        <begin position="194"/>
        <end position="214"/>
    </location>
</feature>
<evidence type="ECO:0000256" key="3">
    <source>
        <dbReference type="SAM" id="Coils"/>
    </source>
</evidence>
<feature type="compositionally biased region" description="Basic and acidic residues" evidence="4">
    <location>
        <begin position="273"/>
        <end position="283"/>
    </location>
</feature>
<feature type="compositionally biased region" description="Basic and acidic residues" evidence="4">
    <location>
        <begin position="1047"/>
        <end position="1064"/>
    </location>
</feature>
<feature type="compositionally biased region" description="Acidic residues" evidence="4">
    <location>
        <begin position="235"/>
        <end position="245"/>
    </location>
</feature>
<feature type="compositionally biased region" description="Polar residues" evidence="4">
    <location>
        <begin position="1022"/>
        <end position="1044"/>
    </location>
</feature>
<proteinExistence type="predicted"/>
<dbReference type="Proteomes" id="UP000838412">
    <property type="component" value="Chromosome 3"/>
</dbReference>
<feature type="region of interest" description="Disordered" evidence="4">
    <location>
        <begin position="590"/>
        <end position="629"/>
    </location>
</feature>
<feature type="compositionally biased region" description="Low complexity" evidence="4">
    <location>
        <begin position="837"/>
        <end position="862"/>
    </location>
</feature>
<dbReference type="CDD" id="cd22249">
    <property type="entry name" value="UDM1_RNF168_RNF169-like"/>
    <property type="match status" value="1"/>
</dbReference>
<dbReference type="Gene3D" id="1.20.920.10">
    <property type="entry name" value="Bromodomain-like"/>
    <property type="match status" value="1"/>
</dbReference>
<accession>A0A8J9ZNQ8</accession>
<dbReference type="PRINTS" id="PR00503">
    <property type="entry name" value="BROMODOMAIN"/>
</dbReference>
<feature type="region of interest" description="Disordered" evidence="4">
    <location>
        <begin position="187"/>
        <end position="283"/>
    </location>
</feature>
<feature type="coiled-coil region" evidence="3">
    <location>
        <begin position="379"/>
        <end position="452"/>
    </location>
</feature>